<keyword evidence="7" id="KW-0732">Signal</keyword>
<keyword evidence="9" id="KW-0456">Lyase</keyword>
<keyword evidence="12" id="KW-1185">Reference proteome</keyword>
<dbReference type="InterPro" id="IPR011050">
    <property type="entry name" value="Pectin_lyase_fold/virulence"/>
</dbReference>
<evidence type="ECO:0000256" key="2">
    <source>
        <dbReference type="ARBA" id="ARBA00001913"/>
    </source>
</evidence>
<evidence type="ECO:0000256" key="10">
    <source>
        <dbReference type="ARBA" id="ARBA00025679"/>
    </source>
</evidence>
<evidence type="ECO:0000256" key="8">
    <source>
        <dbReference type="ARBA" id="ARBA00022837"/>
    </source>
</evidence>
<evidence type="ECO:0000256" key="5">
    <source>
        <dbReference type="ARBA" id="ARBA00012272"/>
    </source>
</evidence>
<comment type="cofactor">
    <cofactor evidence="2">
        <name>Ca(2+)</name>
        <dbReference type="ChEBI" id="CHEBI:29108"/>
    </cofactor>
</comment>
<name>A0A915E6Z8_9BILA</name>
<dbReference type="EC" id="4.2.2.2" evidence="5"/>
<comment type="function">
    <text evidence="10">Pectinolytic enzyme consist of four classes of enzymes: pectin lyase, polygalacturonase, pectin methylesterase and rhamnogalacturonase. Among pectinolytic enzymes, pectin lyase is the most important in depolymerization of pectin, since it cleaves internal glycosidic bonds of highly methylated pectins. Favors pectate, the anion, over pectin, the methyl ester.</text>
</comment>
<dbReference type="GO" id="GO:0030570">
    <property type="term" value="F:pectate lyase activity"/>
    <property type="evidence" value="ECO:0007669"/>
    <property type="project" value="UniProtKB-EC"/>
</dbReference>
<dbReference type="GO" id="GO:0005576">
    <property type="term" value="C:extracellular region"/>
    <property type="evidence" value="ECO:0007669"/>
    <property type="project" value="UniProtKB-SubCell"/>
</dbReference>
<evidence type="ECO:0000256" key="7">
    <source>
        <dbReference type="ARBA" id="ARBA00022729"/>
    </source>
</evidence>
<dbReference type="InterPro" id="IPR004898">
    <property type="entry name" value="Pectate_lyase_PlyH/PlyE-like"/>
</dbReference>
<reference evidence="13" key="1">
    <citation type="submission" date="2022-11" db="UniProtKB">
        <authorList>
            <consortium name="WormBaseParasite"/>
        </authorList>
    </citation>
    <scope>IDENTIFICATION</scope>
</reference>
<sequence length="189" mass="19854">MSLIIILIPDWNHDAPYFSVSGFSIASSSAQFAAFPTAKSCTSIKATIIVAKGKSYDGKNACLVATTALEEGGSVSNVVFGANAADGGGVKDASDKVLQHNGGGSLTIQDFQADNIGKLYRSCGNCKTQYKRSVTLNNVKLTNVKVAVVGINSNYGDTATIKGLTLVGKKVPIVRSTRELITTHKSQKH</sequence>
<dbReference type="Gene3D" id="2.160.20.10">
    <property type="entry name" value="Single-stranded right-handed beta-helix, Pectin lyase-like"/>
    <property type="match status" value="1"/>
</dbReference>
<dbReference type="InterPro" id="IPR012334">
    <property type="entry name" value="Pectin_lyas_fold"/>
</dbReference>
<evidence type="ECO:0000256" key="11">
    <source>
        <dbReference type="ARBA" id="ARBA00039895"/>
    </source>
</evidence>
<keyword evidence="6" id="KW-0964">Secreted</keyword>
<dbReference type="PANTHER" id="PTHR33407">
    <property type="entry name" value="PECTATE LYASE F-RELATED"/>
    <property type="match status" value="1"/>
</dbReference>
<evidence type="ECO:0000256" key="1">
    <source>
        <dbReference type="ARBA" id="ARBA00000695"/>
    </source>
</evidence>
<evidence type="ECO:0000256" key="4">
    <source>
        <dbReference type="ARBA" id="ARBA00006463"/>
    </source>
</evidence>
<evidence type="ECO:0000256" key="3">
    <source>
        <dbReference type="ARBA" id="ARBA00004613"/>
    </source>
</evidence>
<dbReference type="Pfam" id="PF03211">
    <property type="entry name" value="Pectate_lyase"/>
    <property type="match status" value="1"/>
</dbReference>
<protein>
    <recommendedName>
        <fullName evidence="11">Probable pectate lyase F</fullName>
        <ecNumber evidence="5">4.2.2.2</ecNumber>
    </recommendedName>
</protein>
<dbReference type="WBParaSite" id="jg26427">
    <property type="protein sequence ID" value="jg26427"/>
    <property type="gene ID" value="jg26427"/>
</dbReference>
<dbReference type="Proteomes" id="UP000887574">
    <property type="component" value="Unplaced"/>
</dbReference>
<accession>A0A915E6Z8</accession>
<evidence type="ECO:0000256" key="9">
    <source>
        <dbReference type="ARBA" id="ARBA00023239"/>
    </source>
</evidence>
<evidence type="ECO:0000256" key="6">
    <source>
        <dbReference type="ARBA" id="ARBA00022525"/>
    </source>
</evidence>
<comment type="catalytic activity">
    <reaction evidence="1">
        <text>Eliminative cleavage of (1-&gt;4)-alpha-D-galacturonan to give oligosaccharides with 4-deoxy-alpha-D-galact-4-enuronosyl groups at their non-reducing ends.</text>
        <dbReference type="EC" id="4.2.2.2"/>
    </reaction>
</comment>
<dbReference type="GO" id="GO:0045490">
    <property type="term" value="P:pectin catabolic process"/>
    <property type="evidence" value="ECO:0007669"/>
    <property type="project" value="TreeGrafter"/>
</dbReference>
<dbReference type="PANTHER" id="PTHR33407:SF9">
    <property type="entry name" value="PECTATE LYASE F-RELATED"/>
    <property type="match status" value="1"/>
</dbReference>
<evidence type="ECO:0000313" key="13">
    <source>
        <dbReference type="WBParaSite" id="jg26427"/>
    </source>
</evidence>
<comment type="similarity">
    <text evidence="4">Belongs to the polysaccharide lyase 3 family.</text>
</comment>
<dbReference type="SUPFAM" id="SSF51126">
    <property type="entry name" value="Pectin lyase-like"/>
    <property type="match status" value="1"/>
</dbReference>
<organism evidence="12 13">
    <name type="scientific">Ditylenchus dipsaci</name>
    <dbReference type="NCBI Taxonomy" id="166011"/>
    <lineage>
        <taxon>Eukaryota</taxon>
        <taxon>Metazoa</taxon>
        <taxon>Ecdysozoa</taxon>
        <taxon>Nematoda</taxon>
        <taxon>Chromadorea</taxon>
        <taxon>Rhabditida</taxon>
        <taxon>Tylenchina</taxon>
        <taxon>Tylenchomorpha</taxon>
        <taxon>Sphaerularioidea</taxon>
        <taxon>Anguinidae</taxon>
        <taxon>Anguininae</taxon>
        <taxon>Ditylenchus</taxon>
    </lineage>
</organism>
<proteinExistence type="inferred from homology"/>
<comment type="subcellular location">
    <subcellularLocation>
        <location evidence="3">Secreted</location>
    </subcellularLocation>
</comment>
<evidence type="ECO:0000313" key="12">
    <source>
        <dbReference type="Proteomes" id="UP000887574"/>
    </source>
</evidence>
<keyword evidence="8" id="KW-0106">Calcium</keyword>
<dbReference type="AlphaFoldDB" id="A0A915E6Z8"/>